<accession>A0A858RAF3</accession>
<sequence>MAVTLLLVLPSAVFGTVSSRPWGVSAPEVLLPVLRPVDAPAVEAAVLPPAKTEVTIKLEARTVLAMFHEQDYFIDQVRSGDTAVPRLVLTDLPKDLGALDSVDDRKSVFVKTMLPLVLMANEQIEADRRRLEKLQAVRDGGESLAPQDQRWVLELADRYGVKLDTGGDLRPLLRKVDIVPPSLALAQAAEESGWGTSRIAQKGNVLFGQTTSNTEHRGITPATGCRVRPGAIGPSMTPRRRWRLMSTI</sequence>
<name>A0A858RAF3_9PROT</name>
<dbReference type="Gene3D" id="1.10.530.10">
    <property type="match status" value="1"/>
</dbReference>
<dbReference type="Proteomes" id="UP000501891">
    <property type="component" value="Chromosome"/>
</dbReference>
<evidence type="ECO:0000313" key="2">
    <source>
        <dbReference type="EMBL" id="QJE74374.1"/>
    </source>
</evidence>
<feature type="domain" description="Mannosyl-glycoprotein endo-beta-N-acetylglucosamidase-like" evidence="1">
    <location>
        <begin position="175"/>
        <end position="210"/>
    </location>
</feature>
<organism evidence="2 3">
    <name type="scientific">Aerophototrophica crusticola</name>
    <dbReference type="NCBI Taxonomy" id="1709002"/>
    <lineage>
        <taxon>Bacteria</taxon>
        <taxon>Pseudomonadati</taxon>
        <taxon>Pseudomonadota</taxon>
        <taxon>Alphaproteobacteria</taxon>
        <taxon>Rhodospirillales</taxon>
        <taxon>Rhodospirillaceae</taxon>
        <taxon>Aerophototrophica</taxon>
    </lineage>
</organism>
<dbReference type="PANTHER" id="PTHR40572">
    <property type="entry name" value="PROTEIN BAX"/>
    <property type="match status" value="1"/>
</dbReference>
<dbReference type="Pfam" id="PF01832">
    <property type="entry name" value="Glucosaminidase"/>
    <property type="match status" value="1"/>
</dbReference>
<dbReference type="PANTHER" id="PTHR40572:SF1">
    <property type="entry name" value="PROTEIN BAX"/>
    <property type="match status" value="1"/>
</dbReference>
<keyword evidence="3" id="KW-1185">Reference proteome</keyword>
<evidence type="ECO:0000313" key="3">
    <source>
        <dbReference type="Proteomes" id="UP000501891"/>
    </source>
</evidence>
<dbReference type="AlphaFoldDB" id="A0A858RAF3"/>
<evidence type="ECO:0000259" key="1">
    <source>
        <dbReference type="Pfam" id="PF01832"/>
    </source>
</evidence>
<reference evidence="2" key="1">
    <citation type="submission" date="2020-04" db="EMBL/GenBank/DDBJ databases">
        <title>A desert anoxygenic phototrophic bacterium fixes CO2 using RubisCO under aerobic conditions.</title>
        <authorList>
            <person name="Tang K."/>
        </authorList>
    </citation>
    <scope>NUCLEOTIDE SEQUENCE [LARGE SCALE GENOMIC DNA]</scope>
    <source>
        <strain evidence="2">MIMtkB3</strain>
    </source>
</reference>
<dbReference type="InterPro" id="IPR002901">
    <property type="entry name" value="MGlyc_endo_b_GlcNAc-like_dom"/>
</dbReference>
<gene>
    <name evidence="2" type="ORF">HHL28_16000</name>
</gene>
<proteinExistence type="predicted"/>
<dbReference type="EMBL" id="CP051775">
    <property type="protein sequence ID" value="QJE74374.1"/>
    <property type="molecule type" value="Genomic_DNA"/>
</dbReference>
<dbReference type="GO" id="GO:0004040">
    <property type="term" value="F:amidase activity"/>
    <property type="evidence" value="ECO:0007669"/>
    <property type="project" value="InterPro"/>
</dbReference>
<dbReference type="InterPro" id="IPR053195">
    <property type="entry name" value="Bax-like"/>
</dbReference>
<dbReference type="KEGG" id="acru:HHL28_16000"/>
<protein>
    <recommendedName>
        <fullName evidence="1">Mannosyl-glycoprotein endo-beta-N-acetylglucosamidase-like domain-containing protein</fullName>
    </recommendedName>
</protein>